<name>A0ABS5KHD7_9BACT</name>
<dbReference type="Proteomes" id="UP000721861">
    <property type="component" value="Unassembled WGS sequence"/>
</dbReference>
<dbReference type="RefSeq" id="WP_212231415.1">
    <property type="nucleotide sequence ID" value="NZ_JAGUCN010000034.1"/>
</dbReference>
<dbReference type="Gene3D" id="3.10.129.10">
    <property type="entry name" value="Hotdog Thioesterase"/>
    <property type="match status" value="1"/>
</dbReference>
<dbReference type="Pfam" id="PF03061">
    <property type="entry name" value="4HBT"/>
    <property type="match status" value="1"/>
</dbReference>
<sequence>MKKILNPFEVNKGADYQCFGCSPANSNGLQLSFYSDGEKLFANWLPQKAFEGYTNVVHGGIQATLMDEIASWYVYALLDTAGVTSAMELKYHKPLYMTNGEVQIVAELKEKNRRSAIIDTKIYNASEVLCSSALVEYYLFPSNVACTKYKYPGKDKFWE</sequence>
<protein>
    <submittedName>
        <fullName evidence="2">PaaI family thioesterase</fullName>
    </submittedName>
</protein>
<proteinExistence type="predicted"/>
<gene>
    <name evidence="2" type="ORF">KEM09_20360</name>
</gene>
<reference evidence="2 3" key="1">
    <citation type="journal article" date="2014" name="Int. J. Syst. Evol. Microbiol.">
        <title>Carboxylicivirga gen. nov. in the family Marinilabiliaceae with two novel species, Carboxylicivirga mesophila sp. nov. and Carboxylicivirga taeanensis sp. nov., and reclassification of Cytophaga fermentans as Saccharicrinis fermentans gen. nov., comb. nov.</title>
        <authorList>
            <person name="Yang S.H."/>
            <person name="Seo H.S."/>
            <person name="Woo J.H."/>
            <person name="Oh H.M."/>
            <person name="Jang H."/>
            <person name="Lee J.H."/>
            <person name="Kim S.J."/>
            <person name="Kwon K.K."/>
        </authorList>
    </citation>
    <scope>NUCLEOTIDE SEQUENCE [LARGE SCALE GENOMIC DNA]</scope>
    <source>
        <strain evidence="2 3">JCM 18290</strain>
    </source>
</reference>
<evidence type="ECO:0000313" key="2">
    <source>
        <dbReference type="EMBL" id="MBS2213773.1"/>
    </source>
</evidence>
<dbReference type="CDD" id="cd03443">
    <property type="entry name" value="PaaI_thioesterase"/>
    <property type="match status" value="1"/>
</dbReference>
<organism evidence="2 3">
    <name type="scientific">Carboxylicivirga mesophila</name>
    <dbReference type="NCBI Taxonomy" id="1166478"/>
    <lineage>
        <taxon>Bacteria</taxon>
        <taxon>Pseudomonadati</taxon>
        <taxon>Bacteroidota</taxon>
        <taxon>Bacteroidia</taxon>
        <taxon>Marinilabiliales</taxon>
        <taxon>Marinilabiliaceae</taxon>
        <taxon>Carboxylicivirga</taxon>
    </lineage>
</organism>
<comment type="caution">
    <text evidence="2">The sequence shown here is derived from an EMBL/GenBank/DDBJ whole genome shotgun (WGS) entry which is preliminary data.</text>
</comment>
<dbReference type="EMBL" id="JAGUCN010000034">
    <property type="protein sequence ID" value="MBS2213773.1"/>
    <property type="molecule type" value="Genomic_DNA"/>
</dbReference>
<dbReference type="InterPro" id="IPR006683">
    <property type="entry name" value="Thioestr_dom"/>
</dbReference>
<feature type="domain" description="Thioesterase" evidence="1">
    <location>
        <begin position="55"/>
        <end position="130"/>
    </location>
</feature>
<evidence type="ECO:0000313" key="3">
    <source>
        <dbReference type="Proteomes" id="UP000721861"/>
    </source>
</evidence>
<evidence type="ECO:0000259" key="1">
    <source>
        <dbReference type="Pfam" id="PF03061"/>
    </source>
</evidence>
<accession>A0ABS5KHD7</accession>
<dbReference type="SUPFAM" id="SSF54637">
    <property type="entry name" value="Thioesterase/thiol ester dehydrase-isomerase"/>
    <property type="match status" value="1"/>
</dbReference>
<dbReference type="InterPro" id="IPR052061">
    <property type="entry name" value="PTE-AB_protein"/>
</dbReference>
<keyword evidence="3" id="KW-1185">Reference proteome</keyword>
<dbReference type="InterPro" id="IPR029069">
    <property type="entry name" value="HotDog_dom_sf"/>
</dbReference>
<dbReference type="PANTHER" id="PTHR47260">
    <property type="entry name" value="UPF0644 PROTEIN PB2B4.06"/>
    <property type="match status" value="1"/>
</dbReference>
<dbReference type="PANTHER" id="PTHR47260:SF1">
    <property type="entry name" value="UPF0644 PROTEIN PB2B4.06"/>
    <property type="match status" value="1"/>
</dbReference>